<proteinExistence type="predicted"/>
<dbReference type="AlphaFoldDB" id="A0A0E9UWV1"/>
<name>A0A0E9UWV1_ANGAN</name>
<accession>A0A0E9UWV1</accession>
<organism evidence="1">
    <name type="scientific">Anguilla anguilla</name>
    <name type="common">European freshwater eel</name>
    <name type="synonym">Muraena anguilla</name>
    <dbReference type="NCBI Taxonomy" id="7936"/>
    <lineage>
        <taxon>Eukaryota</taxon>
        <taxon>Metazoa</taxon>
        <taxon>Chordata</taxon>
        <taxon>Craniata</taxon>
        <taxon>Vertebrata</taxon>
        <taxon>Euteleostomi</taxon>
        <taxon>Actinopterygii</taxon>
        <taxon>Neopterygii</taxon>
        <taxon>Teleostei</taxon>
        <taxon>Anguilliformes</taxon>
        <taxon>Anguillidae</taxon>
        <taxon>Anguilla</taxon>
    </lineage>
</organism>
<evidence type="ECO:0000313" key="1">
    <source>
        <dbReference type="EMBL" id="JAH69448.1"/>
    </source>
</evidence>
<reference evidence="1" key="1">
    <citation type="submission" date="2014-11" db="EMBL/GenBank/DDBJ databases">
        <authorList>
            <person name="Amaro Gonzalez C."/>
        </authorList>
    </citation>
    <scope>NUCLEOTIDE SEQUENCE</scope>
</reference>
<reference evidence="1" key="2">
    <citation type="journal article" date="2015" name="Fish Shellfish Immunol.">
        <title>Early steps in the European eel (Anguilla anguilla)-Vibrio vulnificus interaction in the gills: Role of the RtxA13 toxin.</title>
        <authorList>
            <person name="Callol A."/>
            <person name="Pajuelo D."/>
            <person name="Ebbesson L."/>
            <person name="Teles M."/>
            <person name="MacKenzie S."/>
            <person name="Amaro C."/>
        </authorList>
    </citation>
    <scope>NUCLEOTIDE SEQUENCE</scope>
</reference>
<protein>
    <submittedName>
        <fullName evidence="1">Uncharacterized protein</fullName>
    </submittedName>
</protein>
<sequence length="25" mass="2650">MFGLPFLKSRLRGEAGGFGALGVRL</sequence>
<dbReference type="EMBL" id="GBXM01039129">
    <property type="protein sequence ID" value="JAH69448.1"/>
    <property type="molecule type" value="Transcribed_RNA"/>
</dbReference>